<evidence type="ECO:0000313" key="2">
    <source>
        <dbReference type="Proteomes" id="UP000198427"/>
    </source>
</evidence>
<comment type="caution">
    <text evidence="1">The sequence shown here is derived from an EMBL/GenBank/DDBJ whole genome shotgun (WGS) entry which is preliminary data.</text>
</comment>
<keyword evidence="2" id="KW-1185">Reference proteome</keyword>
<reference evidence="1 2" key="1">
    <citation type="submission" date="2017-06" db="EMBL/GenBank/DDBJ databases">
        <authorList>
            <person name="Varghese N."/>
            <person name="Submissions S."/>
        </authorList>
    </citation>
    <scope>NUCLEOTIDE SEQUENCE [LARGE SCALE GENOMIC DNA]</scope>
    <source>
        <strain evidence="1 2">DSM 26989</strain>
    </source>
</reference>
<dbReference type="Proteomes" id="UP000198427">
    <property type="component" value="Unassembled WGS sequence"/>
</dbReference>
<protein>
    <submittedName>
        <fullName evidence="1">Uncharacterized protein</fullName>
    </submittedName>
</protein>
<proteinExistence type="predicted"/>
<name>A0AA94LJ49_9BACT</name>
<dbReference type="AlphaFoldDB" id="A0AA94LJ49"/>
<gene>
    <name evidence="1" type="ORF">SAMN06265364_10331</name>
</gene>
<organism evidence="1 2">
    <name type="scientific">Prevotella jejuni</name>
    <dbReference type="NCBI Taxonomy" id="1177574"/>
    <lineage>
        <taxon>Bacteria</taxon>
        <taxon>Pseudomonadati</taxon>
        <taxon>Bacteroidota</taxon>
        <taxon>Bacteroidia</taxon>
        <taxon>Bacteroidales</taxon>
        <taxon>Prevotellaceae</taxon>
        <taxon>Prevotella</taxon>
    </lineage>
</organism>
<accession>A0AA94LJ49</accession>
<sequence length="65" mass="7865">MRSYWQSLGLYGFVDCQFTNPPQFVYLWSYGMDDRNKNDKKDCCFKERDIALYTKKSFIFVCCHI</sequence>
<evidence type="ECO:0000313" key="1">
    <source>
        <dbReference type="EMBL" id="SNR65205.1"/>
    </source>
</evidence>
<dbReference type="EMBL" id="FZNZ01000003">
    <property type="protein sequence ID" value="SNR65205.1"/>
    <property type="molecule type" value="Genomic_DNA"/>
</dbReference>